<keyword evidence="3 9" id="KW-0645">Protease</keyword>
<comment type="catalytic activity">
    <reaction evidence="9">
        <text>Release of signal peptides from bacterial membrane prolipoproteins. Hydrolyzes -Xaa-Yaa-Zaa-|-(S,diacylglyceryl)Cys-, in which Xaa is hydrophobic (preferably Leu), and Yaa (Ala or Ser) and Zaa (Gly or Ala) have small, neutral side chains.</text>
        <dbReference type="EC" id="3.4.23.36"/>
    </reaction>
</comment>
<gene>
    <name evidence="9" type="primary">lspA</name>
    <name evidence="11" type="ORF">C4K68_01555</name>
</gene>
<dbReference type="HAMAP" id="MF_00161">
    <property type="entry name" value="LspA"/>
    <property type="match status" value="1"/>
</dbReference>
<dbReference type="Pfam" id="PF01252">
    <property type="entry name" value="Peptidase_A8"/>
    <property type="match status" value="1"/>
</dbReference>
<organism evidence="11 12">
    <name type="scientific">Proteobacteria bacterium 228</name>
    <dbReference type="NCBI Taxonomy" id="2083153"/>
    <lineage>
        <taxon>Bacteria</taxon>
        <taxon>Pseudomonadati</taxon>
        <taxon>Pseudomonadota</taxon>
    </lineage>
</organism>
<evidence type="ECO:0000256" key="4">
    <source>
        <dbReference type="ARBA" id="ARBA00022692"/>
    </source>
</evidence>
<reference evidence="11 12" key="1">
    <citation type="submission" date="2018-02" db="EMBL/GenBank/DDBJ databases">
        <title>novel marine gammaproteobacteria from coastal saline agro ecosystem.</title>
        <authorList>
            <person name="Krishnan R."/>
            <person name="Ramesh Kumar N."/>
        </authorList>
    </citation>
    <scope>NUCLEOTIDE SEQUENCE [LARGE SCALE GENOMIC DNA]</scope>
    <source>
        <strain evidence="11 12">228</strain>
    </source>
</reference>
<feature type="active site" evidence="9">
    <location>
        <position position="126"/>
    </location>
</feature>
<dbReference type="Proteomes" id="UP000238196">
    <property type="component" value="Unassembled WGS sequence"/>
</dbReference>
<comment type="caution">
    <text evidence="11">The sequence shown here is derived from an EMBL/GenBank/DDBJ whole genome shotgun (WGS) entry which is preliminary data.</text>
</comment>
<evidence type="ECO:0000256" key="10">
    <source>
        <dbReference type="RuleBase" id="RU004181"/>
    </source>
</evidence>
<dbReference type="GO" id="GO:0004190">
    <property type="term" value="F:aspartic-type endopeptidase activity"/>
    <property type="evidence" value="ECO:0007669"/>
    <property type="project" value="UniProtKB-UniRule"/>
</dbReference>
<dbReference type="NCBIfam" id="TIGR00077">
    <property type="entry name" value="lspA"/>
    <property type="match status" value="1"/>
</dbReference>
<feature type="transmembrane region" description="Helical" evidence="9">
    <location>
        <begin position="15"/>
        <end position="33"/>
    </location>
</feature>
<evidence type="ECO:0000256" key="9">
    <source>
        <dbReference type="HAMAP-Rule" id="MF_00161"/>
    </source>
</evidence>
<accession>A0A2S5KWA7</accession>
<comment type="subcellular location">
    <subcellularLocation>
        <location evidence="9">Cell membrane</location>
        <topology evidence="9">Multi-pass membrane protein</topology>
    </subcellularLocation>
</comment>
<dbReference type="InterPro" id="IPR001872">
    <property type="entry name" value="Peptidase_A8"/>
</dbReference>
<dbReference type="GO" id="GO:0006508">
    <property type="term" value="P:proteolysis"/>
    <property type="evidence" value="ECO:0007669"/>
    <property type="project" value="UniProtKB-KW"/>
</dbReference>
<dbReference type="GO" id="GO:0005886">
    <property type="term" value="C:plasma membrane"/>
    <property type="evidence" value="ECO:0007669"/>
    <property type="project" value="UniProtKB-SubCell"/>
</dbReference>
<comment type="pathway">
    <text evidence="9">Protein modification; lipoprotein biosynthesis (signal peptide cleavage).</text>
</comment>
<keyword evidence="7 9" id="KW-1133">Transmembrane helix</keyword>
<comment type="similarity">
    <text evidence="1 9 10">Belongs to the peptidase A8 family.</text>
</comment>
<proteinExistence type="inferred from homology"/>
<feature type="transmembrane region" description="Helical" evidence="9">
    <location>
        <begin position="98"/>
        <end position="115"/>
    </location>
</feature>
<feature type="transmembrane region" description="Helical" evidence="9">
    <location>
        <begin position="135"/>
        <end position="155"/>
    </location>
</feature>
<dbReference type="PRINTS" id="PR00781">
    <property type="entry name" value="LIPOSIGPTASE"/>
</dbReference>
<keyword evidence="2 9" id="KW-1003">Cell membrane</keyword>
<evidence type="ECO:0000256" key="8">
    <source>
        <dbReference type="ARBA" id="ARBA00023136"/>
    </source>
</evidence>
<name>A0A2S5KWA7_9PROT</name>
<dbReference type="EMBL" id="PRLP01000005">
    <property type="protein sequence ID" value="PPC79134.1"/>
    <property type="molecule type" value="Genomic_DNA"/>
</dbReference>
<dbReference type="PANTHER" id="PTHR33695:SF1">
    <property type="entry name" value="LIPOPROTEIN SIGNAL PEPTIDASE"/>
    <property type="match status" value="1"/>
</dbReference>
<evidence type="ECO:0000256" key="2">
    <source>
        <dbReference type="ARBA" id="ARBA00022475"/>
    </source>
</evidence>
<feature type="transmembrane region" description="Helical" evidence="9">
    <location>
        <begin position="45"/>
        <end position="67"/>
    </location>
</feature>
<dbReference type="AlphaFoldDB" id="A0A2S5KWA7"/>
<feature type="transmembrane region" description="Helical" evidence="9">
    <location>
        <begin position="73"/>
        <end position="91"/>
    </location>
</feature>
<keyword evidence="6 9" id="KW-0378">Hydrolase</keyword>
<keyword evidence="8 9" id="KW-0472">Membrane</keyword>
<dbReference type="UniPathway" id="UPA00665"/>
<dbReference type="OrthoDB" id="5295380at2"/>
<evidence type="ECO:0000256" key="7">
    <source>
        <dbReference type="ARBA" id="ARBA00022989"/>
    </source>
</evidence>
<keyword evidence="4 9" id="KW-0812">Transmembrane</keyword>
<protein>
    <recommendedName>
        <fullName evidence="9">Lipoprotein signal peptidase</fullName>
        <ecNumber evidence="9">3.4.23.36</ecNumber>
    </recommendedName>
    <alternativeName>
        <fullName evidence="9">Prolipoprotein signal peptidase</fullName>
    </alternativeName>
    <alternativeName>
        <fullName evidence="9">Signal peptidase II</fullName>
        <shortName evidence="9">SPase II</shortName>
    </alternativeName>
</protein>
<evidence type="ECO:0000313" key="12">
    <source>
        <dbReference type="Proteomes" id="UP000238196"/>
    </source>
</evidence>
<keyword evidence="5 9" id="KW-0064">Aspartyl protease</keyword>
<feature type="active site" evidence="9">
    <location>
        <position position="144"/>
    </location>
</feature>
<sequence length="170" mass="18990">MLSLPEGYHLRNLRWLWLMVLVVVLDLATKAWVSDTLTYAQPVYVLPVFDLTLLHNTGAAFSFLAAAGGWQRWLFAAIAVVVSVVILLWMMKLSSKQYWHAVSLALILGGALGNLHDRILLGYVVDFLSFHYNGWFFPAFNLADSAITLGALMLIPDMLGFKGAGQRQQH</sequence>
<evidence type="ECO:0000313" key="11">
    <source>
        <dbReference type="EMBL" id="PPC79134.1"/>
    </source>
</evidence>
<comment type="function">
    <text evidence="9">This protein specifically catalyzes the removal of signal peptides from prolipoproteins.</text>
</comment>
<dbReference type="PANTHER" id="PTHR33695">
    <property type="entry name" value="LIPOPROTEIN SIGNAL PEPTIDASE"/>
    <property type="match status" value="1"/>
</dbReference>
<evidence type="ECO:0000256" key="5">
    <source>
        <dbReference type="ARBA" id="ARBA00022750"/>
    </source>
</evidence>
<evidence type="ECO:0000256" key="1">
    <source>
        <dbReference type="ARBA" id="ARBA00006139"/>
    </source>
</evidence>
<evidence type="ECO:0000256" key="3">
    <source>
        <dbReference type="ARBA" id="ARBA00022670"/>
    </source>
</evidence>
<dbReference type="EC" id="3.4.23.36" evidence="9"/>
<evidence type="ECO:0000256" key="6">
    <source>
        <dbReference type="ARBA" id="ARBA00022801"/>
    </source>
</evidence>